<dbReference type="AlphaFoldDB" id="A0A7R8XDL8"/>
<dbReference type="InterPro" id="IPR006876">
    <property type="entry name" value="LMBR1-like_membr_prot"/>
</dbReference>
<feature type="transmembrane region" description="Helical" evidence="6">
    <location>
        <begin position="188"/>
        <end position="206"/>
    </location>
</feature>
<evidence type="ECO:0000256" key="4">
    <source>
        <dbReference type="ARBA" id="ARBA00022989"/>
    </source>
</evidence>
<dbReference type="InterPro" id="IPR051584">
    <property type="entry name" value="GPCR-associated_LMBR1"/>
</dbReference>
<comment type="subcellular location">
    <subcellularLocation>
        <location evidence="1">Membrane</location>
        <topology evidence="1">Multi-pass membrane protein</topology>
    </subcellularLocation>
</comment>
<reference evidence="7" key="1">
    <citation type="submission" date="2020-11" db="EMBL/GenBank/DDBJ databases">
        <authorList>
            <person name="Tran Van P."/>
        </authorList>
    </citation>
    <scope>NUCLEOTIDE SEQUENCE</scope>
</reference>
<comment type="similarity">
    <text evidence="2">Belongs to the LIMR family.</text>
</comment>
<keyword evidence="3 6" id="KW-0812">Transmembrane</keyword>
<feature type="transmembrane region" description="Helical" evidence="6">
    <location>
        <begin position="34"/>
        <end position="54"/>
    </location>
</feature>
<keyword evidence="4 6" id="KW-1133">Transmembrane helix</keyword>
<feature type="transmembrane region" description="Helical" evidence="6">
    <location>
        <begin position="149"/>
        <end position="168"/>
    </location>
</feature>
<feature type="transmembrane region" description="Helical" evidence="6">
    <location>
        <begin position="6"/>
        <end position="22"/>
    </location>
</feature>
<evidence type="ECO:0000256" key="6">
    <source>
        <dbReference type="SAM" id="Phobius"/>
    </source>
</evidence>
<dbReference type="PANTHER" id="PTHR21355:SF0">
    <property type="entry name" value="G-PROTEIN COUPLED RECEPTOR-ASSOCIATED PROTEIN LMBRD2"/>
    <property type="match status" value="1"/>
</dbReference>
<protein>
    <submittedName>
        <fullName evidence="7">Uncharacterized protein</fullName>
    </submittedName>
</protein>
<dbReference type="EMBL" id="LR900134">
    <property type="protein sequence ID" value="CAD7244345.1"/>
    <property type="molecule type" value="Genomic_DNA"/>
</dbReference>
<evidence type="ECO:0000256" key="2">
    <source>
        <dbReference type="ARBA" id="ARBA00010487"/>
    </source>
</evidence>
<accession>A0A7R8XDL8</accession>
<evidence type="ECO:0000256" key="1">
    <source>
        <dbReference type="ARBA" id="ARBA00004141"/>
    </source>
</evidence>
<feature type="transmembrane region" description="Helical" evidence="6">
    <location>
        <begin position="432"/>
        <end position="450"/>
    </location>
</feature>
<dbReference type="OrthoDB" id="203099at2759"/>
<dbReference type="GO" id="GO:0016020">
    <property type="term" value="C:membrane"/>
    <property type="evidence" value="ECO:0007669"/>
    <property type="project" value="UniProtKB-SubCell"/>
</dbReference>
<feature type="transmembrane region" description="Helical" evidence="6">
    <location>
        <begin position="381"/>
        <end position="399"/>
    </location>
</feature>
<evidence type="ECO:0000256" key="5">
    <source>
        <dbReference type="ARBA" id="ARBA00023136"/>
    </source>
</evidence>
<organism evidence="7">
    <name type="scientific">Darwinula stevensoni</name>
    <dbReference type="NCBI Taxonomy" id="69355"/>
    <lineage>
        <taxon>Eukaryota</taxon>
        <taxon>Metazoa</taxon>
        <taxon>Ecdysozoa</taxon>
        <taxon>Arthropoda</taxon>
        <taxon>Crustacea</taxon>
        <taxon>Oligostraca</taxon>
        <taxon>Ostracoda</taxon>
        <taxon>Podocopa</taxon>
        <taxon>Podocopida</taxon>
        <taxon>Darwinulocopina</taxon>
        <taxon>Darwinuloidea</taxon>
        <taxon>Darwinulidae</taxon>
        <taxon>Darwinula</taxon>
    </lineage>
</organism>
<evidence type="ECO:0000256" key="3">
    <source>
        <dbReference type="ARBA" id="ARBA00022692"/>
    </source>
</evidence>
<evidence type="ECO:0000313" key="8">
    <source>
        <dbReference type="Proteomes" id="UP000677054"/>
    </source>
</evidence>
<evidence type="ECO:0000313" key="7">
    <source>
        <dbReference type="EMBL" id="CAD7244345.1"/>
    </source>
</evidence>
<dbReference type="Proteomes" id="UP000677054">
    <property type="component" value="Unassembled WGS sequence"/>
</dbReference>
<dbReference type="EMBL" id="CAJPEV010000617">
    <property type="protein sequence ID" value="CAG0886962.1"/>
    <property type="molecule type" value="Genomic_DNA"/>
</dbReference>
<gene>
    <name evidence="7" type="ORF">DSTB1V02_LOCUS4242</name>
</gene>
<dbReference type="Pfam" id="PF04791">
    <property type="entry name" value="LMBR1"/>
    <property type="match status" value="1"/>
</dbReference>
<proteinExistence type="inferred from homology"/>
<sequence length="617" mass="71371">MSYVPLVSAVLITFVIAALLLYRYGNWFRHHPIVTLSVLVAWYFSFIIIVIIPIDVSSTMYRQCLQEHRSGVHELDIDENMTMISMNSTEECEKPWSLIPERVLPRLWRVVYWTSQSLTWLILPLMQSYTKAGAFTVLGKLKTSLIDNAIYYGSYLLICIILLIYIALRPELELDGPRLKVIAVTASNTWGLFLLVLLLGYGLVEVPRSLWLMSKRGYRLRSLYFKASKLASEKSEAEENMDDVIYVLGELQVQIPDSHPLHVYLMTVLSKLPREEHERMARRRRTGSSSPNTLPSEKALIKVHTELIRALQRKRRTQTQWANLVEEIAWLEEVARNENSLDHVFRIHSDGELGFKPERPWWRSLYTPKIEWYWECAWKCYAFKALAVVFGVWSVFVVWSEVSFFNKEPVLSLFAKFVQLAKENYDYFSMEVISFLTISYLCICAYYTVFKIRILNLYYLAPHHQTDEYSLIFAGMLLCRLTPPLCLNFLGLIHLDSHITKKHGIEETAYTNIMGHMDVISIVSDGFNIYFPMAVLALCLATYYSLGARFLSLLGFQQFMVDDDITTDLVEEGKELVRRGSQTRLELLTNAEPMATDYSSGSRFSGNDPPRNIFDDI</sequence>
<feature type="transmembrane region" description="Helical" evidence="6">
    <location>
        <begin position="527"/>
        <end position="546"/>
    </location>
</feature>
<dbReference type="PANTHER" id="PTHR21355">
    <property type="entry name" value="G-PROTEIN COUPLED RECEPTOR-ASSOCIATED PROTEIN LMBRD2"/>
    <property type="match status" value="1"/>
</dbReference>
<name>A0A7R8XDL8_9CRUS</name>
<keyword evidence="5 6" id="KW-0472">Membrane</keyword>
<keyword evidence="8" id="KW-1185">Reference proteome</keyword>
<feature type="transmembrane region" description="Helical" evidence="6">
    <location>
        <begin position="471"/>
        <end position="493"/>
    </location>
</feature>